<sequence length="143" mass="15655">MILVYLLFWFFAAVFAVRVVLRLVFMWLGFYQLMSGHRGSDMLEVAHRLHSARMALLGVGGRLLVLDEISRGGGVGPEDLSAAEEEKRKAVEECAEARREILSVAGSGRRFVDPGSVFTRRAVGSLALDAAILLIPVLLVVLS</sequence>
<reference evidence="1" key="1">
    <citation type="submission" date="2020-10" db="EMBL/GenBank/DDBJ databases">
        <title>De novo genome project of the cellulose decomposer Thermobifida halotolerans type strain.</title>
        <authorList>
            <person name="Nagy I."/>
            <person name="Horvath B."/>
            <person name="Kukolya J."/>
            <person name="Nagy I."/>
            <person name="Orsini M."/>
        </authorList>
    </citation>
    <scope>NUCLEOTIDE SEQUENCE</scope>
    <source>
        <strain evidence="1">DSM 44931</strain>
    </source>
</reference>
<dbReference type="Proteomes" id="UP000265719">
    <property type="component" value="Chromosome"/>
</dbReference>
<evidence type="ECO:0000313" key="2">
    <source>
        <dbReference type="Proteomes" id="UP000265719"/>
    </source>
</evidence>
<name>A0A399G6G5_9ACTN</name>
<proteinExistence type="predicted"/>
<protein>
    <submittedName>
        <fullName evidence="1">Uncharacterized protein</fullName>
    </submittedName>
</protein>
<gene>
    <name evidence="1" type="ORF">NI17_006635</name>
</gene>
<keyword evidence="2" id="KW-1185">Reference proteome</keyword>
<evidence type="ECO:0000313" key="1">
    <source>
        <dbReference type="EMBL" id="UOE20852.1"/>
    </source>
</evidence>
<dbReference type="RefSeq" id="WP_068692877.1">
    <property type="nucleotide sequence ID" value="NZ_CP063196.1"/>
</dbReference>
<dbReference type="KEGG" id="thao:NI17_006635"/>
<organism evidence="1 2">
    <name type="scientific">Thermobifida halotolerans</name>
    <dbReference type="NCBI Taxonomy" id="483545"/>
    <lineage>
        <taxon>Bacteria</taxon>
        <taxon>Bacillati</taxon>
        <taxon>Actinomycetota</taxon>
        <taxon>Actinomycetes</taxon>
        <taxon>Streptosporangiales</taxon>
        <taxon>Nocardiopsidaceae</taxon>
        <taxon>Thermobifida</taxon>
    </lineage>
</organism>
<dbReference type="AlphaFoldDB" id="A0A399G6G5"/>
<dbReference type="EMBL" id="CP063196">
    <property type="protein sequence ID" value="UOE20852.1"/>
    <property type="molecule type" value="Genomic_DNA"/>
</dbReference>
<accession>A0A399G6G5</accession>